<reference evidence="2" key="1">
    <citation type="submission" date="2020-05" db="EMBL/GenBank/DDBJ databases">
        <authorList>
            <person name="Chiriac C."/>
            <person name="Salcher M."/>
            <person name="Ghai R."/>
            <person name="Kavagutti S V."/>
        </authorList>
    </citation>
    <scope>NUCLEOTIDE SEQUENCE</scope>
</reference>
<name>A0A6J6FNR4_9ZZZZ</name>
<dbReference type="EMBL" id="CAEZSR010000227">
    <property type="protein sequence ID" value="CAB4590397.1"/>
    <property type="molecule type" value="Genomic_DNA"/>
</dbReference>
<feature type="compositionally biased region" description="Basic residues" evidence="1">
    <location>
        <begin position="60"/>
        <end position="69"/>
    </location>
</feature>
<evidence type="ECO:0000256" key="1">
    <source>
        <dbReference type="SAM" id="MobiDB-lite"/>
    </source>
</evidence>
<feature type="compositionally biased region" description="Basic and acidic residues" evidence="1">
    <location>
        <begin position="44"/>
        <end position="55"/>
    </location>
</feature>
<gene>
    <name evidence="2" type="ORF">UFOPK1493_03710</name>
</gene>
<evidence type="ECO:0000313" key="2">
    <source>
        <dbReference type="EMBL" id="CAB4590397.1"/>
    </source>
</evidence>
<sequence>MPAQRAGHEPAERPGLVLGEAQRAAAVVEHDDRVVPEVGRSDALEHLVGPHDREPAVGTQHHRRRRRAREHQIARRGGPGAGEAVAAGGRRHVVDDAPAVPFLHRQRESHGRELRAEPGHLVRPHAHRAFAARRHGGVQEPVEDPVVEVVLDGGDLGPEPVEVGHGADRALVPPRRAPGAVLHHGLGVLEPRAEEQPVDQSPPLVVQRAQQVADRRERDVGRRVPLHHRDELAGRQLDPRVDGRTGAGVHRREVRESGIMRRW</sequence>
<accession>A0A6J6FNR4</accession>
<protein>
    <submittedName>
        <fullName evidence="2">Unannotated protein</fullName>
    </submittedName>
</protein>
<feature type="region of interest" description="Disordered" evidence="1">
    <location>
        <begin position="44"/>
        <end position="87"/>
    </location>
</feature>
<proteinExistence type="predicted"/>
<organism evidence="2">
    <name type="scientific">freshwater metagenome</name>
    <dbReference type="NCBI Taxonomy" id="449393"/>
    <lineage>
        <taxon>unclassified sequences</taxon>
        <taxon>metagenomes</taxon>
        <taxon>ecological metagenomes</taxon>
    </lineage>
</organism>
<dbReference type="AlphaFoldDB" id="A0A6J6FNR4"/>